<sequence>MSSRASLVALSFALLVGVRGAAASDQLPKGVVELAARQAEGVKQEWPCIWPLCKRGAAEEKKAPTDFVPKTAAEAHRRFDEEQAAKERAAKEQAEAEQAAQEAAAKEAEDSFYQEQEALEIAAYIPSAQK</sequence>
<feature type="chain" id="PRO_5045980586" evidence="2">
    <location>
        <begin position="24"/>
        <end position="130"/>
    </location>
</feature>
<proteinExistence type="predicted"/>
<organism evidence="3 4">
    <name type="scientific">Prorocentrum cordatum</name>
    <dbReference type="NCBI Taxonomy" id="2364126"/>
    <lineage>
        <taxon>Eukaryota</taxon>
        <taxon>Sar</taxon>
        <taxon>Alveolata</taxon>
        <taxon>Dinophyceae</taxon>
        <taxon>Prorocentrales</taxon>
        <taxon>Prorocentraceae</taxon>
        <taxon>Prorocentrum</taxon>
    </lineage>
</organism>
<comment type="caution">
    <text evidence="3">The sequence shown here is derived from an EMBL/GenBank/DDBJ whole genome shotgun (WGS) entry which is preliminary data.</text>
</comment>
<evidence type="ECO:0000313" key="4">
    <source>
        <dbReference type="Proteomes" id="UP001189429"/>
    </source>
</evidence>
<protein>
    <submittedName>
        <fullName evidence="3">Uncharacterized protein</fullName>
    </submittedName>
</protein>
<feature type="compositionally biased region" description="Basic and acidic residues" evidence="1">
    <location>
        <begin position="80"/>
        <end position="94"/>
    </location>
</feature>
<evidence type="ECO:0000256" key="1">
    <source>
        <dbReference type="SAM" id="MobiDB-lite"/>
    </source>
</evidence>
<feature type="region of interest" description="Disordered" evidence="1">
    <location>
        <begin position="80"/>
        <end position="111"/>
    </location>
</feature>
<gene>
    <name evidence="3" type="ORF">PCOR1329_LOCUS3221</name>
</gene>
<accession>A0ABN9PM60</accession>
<feature type="signal peptide" evidence="2">
    <location>
        <begin position="1"/>
        <end position="23"/>
    </location>
</feature>
<evidence type="ECO:0000313" key="3">
    <source>
        <dbReference type="EMBL" id="CAK0792728.1"/>
    </source>
</evidence>
<name>A0ABN9PM60_9DINO</name>
<keyword evidence="4" id="KW-1185">Reference proteome</keyword>
<dbReference type="EMBL" id="CAUYUJ010000824">
    <property type="protein sequence ID" value="CAK0792728.1"/>
    <property type="molecule type" value="Genomic_DNA"/>
</dbReference>
<evidence type="ECO:0000256" key="2">
    <source>
        <dbReference type="SAM" id="SignalP"/>
    </source>
</evidence>
<dbReference type="Proteomes" id="UP001189429">
    <property type="component" value="Unassembled WGS sequence"/>
</dbReference>
<keyword evidence="2" id="KW-0732">Signal</keyword>
<reference evidence="3" key="1">
    <citation type="submission" date="2023-10" db="EMBL/GenBank/DDBJ databases">
        <authorList>
            <person name="Chen Y."/>
            <person name="Shah S."/>
            <person name="Dougan E. K."/>
            <person name="Thang M."/>
            <person name="Chan C."/>
        </authorList>
    </citation>
    <scope>NUCLEOTIDE SEQUENCE [LARGE SCALE GENOMIC DNA]</scope>
</reference>